<keyword evidence="6 9" id="KW-0472">Membrane</keyword>
<evidence type="ECO:0000313" key="12">
    <source>
        <dbReference type="Proteomes" id="UP001501442"/>
    </source>
</evidence>
<dbReference type="InterPro" id="IPR013685">
    <property type="entry name" value="POTRA_FtsQ_type"/>
</dbReference>
<comment type="subcellular location">
    <subcellularLocation>
        <location evidence="1">Membrane</location>
    </subcellularLocation>
</comment>
<accession>A0ABP8UAG8</accession>
<dbReference type="Gene3D" id="3.10.20.310">
    <property type="entry name" value="membrane protein fhac"/>
    <property type="match status" value="1"/>
</dbReference>
<evidence type="ECO:0000313" key="11">
    <source>
        <dbReference type="EMBL" id="GAA4625169.1"/>
    </source>
</evidence>
<reference evidence="12" key="1">
    <citation type="journal article" date="2019" name="Int. J. Syst. Evol. Microbiol.">
        <title>The Global Catalogue of Microorganisms (GCM) 10K type strain sequencing project: providing services to taxonomists for standard genome sequencing and annotation.</title>
        <authorList>
            <consortium name="The Broad Institute Genomics Platform"/>
            <consortium name="The Broad Institute Genome Sequencing Center for Infectious Disease"/>
            <person name="Wu L."/>
            <person name="Ma J."/>
        </authorList>
    </citation>
    <scope>NUCLEOTIDE SEQUENCE [LARGE SCALE GENOMIC DNA]</scope>
    <source>
        <strain evidence="12">JCM 17939</strain>
    </source>
</reference>
<evidence type="ECO:0000256" key="6">
    <source>
        <dbReference type="ARBA" id="ARBA00023136"/>
    </source>
</evidence>
<evidence type="ECO:0000256" key="4">
    <source>
        <dbReference type="ARBA" id="ARBA00022692"/>
    </source>
</evidence>
<sequence>MDPDGTSRGSGDGPFSEDTPGAASPGTGTSHTGSTDMGASGTGSSGAGASRTGASGSGVEAADRTPSRRRTSRWKVLFVGLFVAAVLGTATWVLLGSRLLVVRRIDVTGERLVPRAEVLAAAGVRLGEPMARLDTDVVRDRVEGVQAVETVRVERRWPTTVRIVVRERTPIVVAQHDNRFLQIDRYGVTVLTSAARPRGLPVLDVANPTQSDPALRAGLAVVRALPSWFGRRVVGVEVLSPEAVTLRLQDGVTVVWGAPERGPEKLRLLHGLLSESPQRGVGTIDVSSPEVVTTR</sequence>
<keyword evidence="7" id="KW-0131">Cell cycle</keyword>
<dbReference type="PANTHER" id="PTHR37820:SF1">
    <property type="entry name" value="CELL DIVISION PROTEIN FTSQ"/>
    <property type="match status" value="1"/>
</dbReference>
<name>A0ABP8UAG8_9ACTN</name>
<dbReference type="RefSeq" id="WP_345431205.1">
    <property type="nucleotide sequence ID" value="NZ_BAABHK010000003.1"/>
</dbReference>
<evidence type="ECO:0000256" key="5">
    <source>
        <dbReference type="ARBA" id="ARBA00022989"/>
    </source>
</evidence>
<feature type="compositionally biased region" description="Low complexity" evidence="8">
    <location>
        <begin position="21"/>
        <end position="39"/>
    </location>
</feature>
<evidence type="ECO:0000259" key="10">
    <source>
        <dbReference type="PROSITE" id="PS51779"/>
    </source>
</evidence>
<evidence type="ECO:0000256" key="8">
    <source>
        <dbReference type="SAM" id="MobiDB-lite"/>
    </source>
</evidence>
<dbReference type="Pfam" id="PF03799">
    <property type="entry name" value="FtsQ_DivIB_C"/>
    <property type="match status" value="1"/>
</dbReference>
<evidence type="ECO:0000256" key="1">
    <source>
        <dbReference type="ARBA" id="ARBA00004370"/>
    </source>
</evidence>
<evidence type="ECO:0000256" key="7">
    <source>
        <dbReference type="ARBA" id="ARBA00023306"/>
    </source>
</evidence>
<keyword evidence="3" id="KW-0132">Cell division</keyword>
<feature type="domain" description="POTRA" evidence="10">
    <location>
        <begin position="100"/>
        <end position="168"/>
    </location>
</feature>
<dbReference type="PROSITE" id="PS51779">
    <property type="entry name" value="POTRA"/>
    <property type="match status" value="1"/>
</dbReference>
<organism evidence="11 12">
    <name type="scientific">Actinoallomurus vinaceus</name>
    <dbReference type="NCBI Taxonomy" id="1080074"/>
    <lineage>
        <taxon>Bacteria</taxon>
        <taxon>Bacillati</taxon>
        <taxon>Actinomycetota</taxon>
        <taxon>Actinomycetes</taxon>
        <taxon>Streptosporangiales</taxon>
        <taxon>Thermomonosporaceae</taxon>
        <taxon>Actinoallomurus</taxon>
    </lineage>
</organism>
<keyword evidence="4 9" id="KW-0812">Transmembrane</keyword>
<dbReference type="InterPro" id="IPR050487">
    <property type="entry name" value="FtsQ_DivIB"/>
</dbReference>
<gene>
    <name evidence="11" type="ORF">GCM10023196_028310</name>
</gene>
<dbReference type="InterPro" id="IPR005548">
    <property type="entry name" value="Cell_div_FtsQ/DivIB_C"/>
</dbReference>
<dbReference type="PANTHER" id="PTHR37820">
    <property type="entry name" value="CELL DIVISION PROTEIN DIVIB"/>
    <property type="match status" value="1"/>
</dbReference>
<keyword evidence="5 9" id="KW-1133">Transmembrane helix</keyword>
<protein>
    <recommendedName>
        <fullName evidence="10">POTRA domain-containing protein</fullName>
    </recommendedName>
</protein>
<dbReference type="InterPro" id="IPR034746">
    <property type="entry name" value="POTRA"/>
</dbReference>
<dbReference type="Pfam" id="PF08478">
    <property type="entry name" value="POTRA_1"/>
    <property type="match status" value="1"/>
</dbReference>
<proteinExistence type="predicted"/>
<keyword evidence="12" id="KW-1185">Reference proteome</keyword>
<feature type="transmembrane region" description="Helical" evidence="9">
    <location>
        <begin position="76"/>
        <end position="95"/>
    </location>
</feature>
<evidence type="ECO:0000256" key="3">
    <source>
        <dbReference type="ARBA" id="ARBA00022618"/>
    </source>
</evidence>
<feature type="region of interest" description="Disordered" evidence="8">
    <location>
        <begin position="1"/>
        <end position="66"/>
    </location>
</feature>
<dbReference type="Proteomes" id="UP001501442">
    <property type="component" value="Unassembled WGS sequence"/>
</dbReference>
<feature type="compositionally biased region" description="Low complexity" evidence="8">
    <location>
        <begin position="47"/>
        <end position="58"/>
    </location>
</feature>
<comment type="caution">
    <text evidence="11">The sequence shown here is derived from an EMBL/GenBank/DDBJ whole genome shotgun (WGS) entry which is preliminary data.</text>
</comment>
<evidence type="ECO:0000256" key="9">
    <source>
        <dbReference type="SAM" id="Phobius"/>
    </source>
</evidence>
<evidence type="ECO:0000256" key="2">
    <source>
        <dbReference type="ARBA" id="ARBA00022475"/>
    </source>
</evidence>
<keyword evidence="2" id="KW-1003">Cell membrane</keyword>
<dbReference type="EMBL" id="BAABHK010000003">
    <property type="protein sequence ID" value="GAA4625169.1"/>
    <property type="molecule type" value="Genomic_DNA"/>
</dbReference>